<evidence type="ECO:0000313" key="2">
    <source>
        <dbReference type="Proteomes" id="UP001589733"/>
    </source>
</evidence>
<dbReference type="RefSeq" id="WP_380009498.1">
    <property type="nucleotide sequence ID" value="NZ_JBHLYR010000031.1"/>
</dbReference>
<protein>
    <recommendedName>
        <fullName evidence="3">DUF2087 domain-containing protein</fullName>
    </recommendedName>
</protein>
<evidence type="ECO:0000313" key="1">
    <source>
        <dbReference type="EMBL" id="MFB9992506.1"/>
    </source>
</evidence>
<evidence type="ECO:0008006" key="3">
    <source>
        <dbReference type="Google" id="ProtNLM"/>
    </source>
</evidence>
<name>A0ABV6AYB7_9DEIO</name>
<organism evidence="1 2">
    <name type="scientific">Deinococcus oregonensis</name>
    <dbReference type="NCBI Taxonomy" id="1805970"/>
    <lineage>
        <taxon>Bacteria</taxon>
        <taxon>Thermotogati</taxon>
        <taxon>Deinococcota</taxon>
        <taxon>Deinococci</taxon>
        <taxon>Deinococcales</taxon>
        <taxon>Deinococcaceae</taxon>
        <taxon>Deinococcus</taxon>
    </lineage>
</organism>
<sequence length="73" mass="8727">MYRQILILAAIRQLQVRRPDASVLIGDLQDLLNKRELAWDRRTVQTYARRLVEQQVLERLDRDVYRLLPTHGT</sequence>
<accession>A0ABV6AYB7</accession>
<reference evidence="1 2" key="1">
    <citation type="submission" date="2024-09" db="EMBL/GenBank/DDBJ databases">
        <authorList>
            <person name="Sun Q."/>
            <person name="Mori K."/>
        </authorList>
    </citation>
    <scope>NUCLEOTIDE SEQUENCE [LARGE SCALE GENOMIC DNA]</scope>
    <source>
        <strain evidence="1 2">JCM 13503</strain>
    </source>
</reference>
<comment type="caution">
    <text evidence="1">The sequence shown here is derived from an EMBL/GenBank/DDBJ whole genome shotgun (WGS) entry which is preliminary data.</text>
</comment>
<dbReference type="Proteomes" id="UP001589733">
    <property type="component" value="Unassembled WGS sequence"/>
</dbReference>
<gene>
    <name evidence="1" type="ORF">ACFFLM_11060</name>
</gene>
<keyword evidence="2" id="KW-1185">Reference proteome</keyword>
<dbReference type="EMBL" id="JBHLYR010000031">
    <property type="protein sequence ID" value="MFB9992506.1"/>
    <property type="molecule type" value="Genomic_DNA"/>
</dbReference>
<proteinExistence type="predicted"/>